<gene>
    <name evidence="2" type="ORF">O6P33_06530</name>
</gene>
<dbReference type="RefSeq" id="WP_269819389.1">
    <property type="nucleotide sequence ID" value="NZ_CP114976.1"/>
</dbReference>
<dbReference type="EMBL" id="CP114976">
    <property type="protein sequence ID" value="WBE26467.1"/>
    <property type="molecule type" value="Genomic_DNA"/>
</dbReference>
<accession>A0AAE9VRB3</accession>
<proteinExistence type="predicted"/>
<dbReference type="PANTHER" id="PTHR33608">
    <property type="entry name" value="BLL2464 PROTEIN"/>
    <property type="match status" value="1"/>
</dbReference>
<evidence type="ECO:0000259" key="1">
    <source>
        <dbReference type="Pfam" id="PF01882"/>
    </source>
</evidence>
<keyword evidence="3" id="KW-1185">Reference proteome</keyword>
<dbReference type="KEGG" id="dce:O6P33_06530"/>
<name>A0AAE9VRB3_9GAMM</name>
<evidence type="ECO:0000313" key="3">
    <source>
        <dbReference type="Proteomes" id="UP001212189"/>
    </source>
</evidence>
<organism evidence="2 3">
    <name type="scientific">Denitrificimonas caeni</name>
    <dbReference type="NCBI Taxonomy" id="521720"/>
    <lineage>
        <taxon>Bacteria</taxon>
        <taxon>Pseudomonadati</taxon>
        <taxon>Pseudomonadota</taxon>
        <taxon>Gammaproteobacteria</taxon>
        <taxon>Pseudomonadales</taxon>
        <taxon>Pseudomonadaceae</taxon>
        <taxon>Denitrificimonas</taxon>
    </lineage>
</organism>
<protein>
    <submittedName>
        <fullName evidence="2">DUF58 domain-containing protein</fullName>
    </submittedName>
</protein>
<dbReference type="InterPro" id="IPR002881">
    <property type="entry name" value="DUF58"/>
</dbReference>
<sequence length="315" mass="35182">MGKSGRTHVDLEYLLGLRHHLAKVQLFSSPLQHSTLLGLHRSRLRGRGMDFDQVRAYQAGDDARSIDWRVTARTGEVHTKVFHEERERPVFIVVEQSLHVFFASTGNFKSVIAAQVASLFAWASLRHNDRVGGLVFTDADSTHIPTQRNKHSVLHFLQAIAAANQRLQHAMAQNTDNPLTDALLQARRLTRTGSLIILICNERHLTTQSSAMLRRLAEHAELLLLPLCDPLEHSLPHLGEAQFALGEKTLSINTDARNLREQWQQRGAAYQQAWQSIAQQLNAPLLPLSTTPCVLQQLQGFSLSKNSAAQVAADD</sequence>
<dbReference type="Proteomes" id="UP001212189">
    <property type="component" value="Chromosome"/>
</dbReference>
<dbReference type="PANTHER" id="PTHR33608:SF12">
    <property type="entry name" value="DUF58 DOMAIN-CONTAINING PROTEIN"/>
    <property type="match status" value="1"/>
</dbReference>
<evidence type="ECO:0000313" key="2">
    <source>
        <dbReference type="EMBL" id="WBE26467.1"/>
    </source>
</evidence>
<dbReference type="AlphaFoldDB" id="A0AAE9VRB3"/>
<dbReference type="Pfam" id="PF01882">
    <property type="entry name" value="DUF58"/>
    <property type="match status" value="1"/>
</dbReference>
<feature type="domain" description="DUF58" evidence="1">
    <location>
        <begin position="53"/>
        <end position="270"/>
    </location>
</feature>
<reference evidence="2 3" key="1">
    <citation type="submission" date="2022-12" db="EMBL/GenBank/DDBJ databases">
        <title>Coexistence and Characterization of a Novel Tigecycline Resistance gene tet(X) variant and blaNDM-1 in a Pseudomonas caeni Isolate of Chicken Origin.</title>
        <authorList>
            <person name="Lu X."/>
            <person name="Zhang L."/>
            <person name="Li R."/>
            <person name="Wang Z."/>
        </authorList>
    </citation>
    <scope>NUCLEOTIDE SEQUENCE [LARGE SCALE GENOMIC DNA]</scope>
    <source>
        <strain evidence="2 3">CE14</strain>
    </source>
</reference>